<dbReference type="Pfam" id="PF07554">
    <property type="entry name" value="FIVAR"/>
    <property type="match status" value="4"/>
</dbReference>
<feature type="domain" description="BIG2" evidence="3">
    <location>
        <begin position="328"/>
        <end position="408"/>
    </location>
</feature>
<feature type="domain" description="BIG2" evidence="3">
    <location>
        <begin position="1274"/>
        <end position="1350"/>
    </location>
</feature>
<dbReference type="Pfam" id="PF13320">
    <property type="entry name" value="GH123_cat"/>
    <property type="match status" value="1"/>
</dbReference>
<dbReference type="Pfam" id="PF22680">
    <property type="entry name" value="Glyco_hydro_123_N_2"/>
    <property type="match status" value="1"/>
</dbReference>
<gene>
    <name evidence="4" type="ORF">SAMN04489758_10210</name>
</gene>
<dbReference type="Gene3D" id="2.120.10.10">
    <property type="match status" value="1"/>
</dbReference>
<dbReference type="SMART" id="SM00635">
    <property type="entry name" value="BID_2"/>
    <property type="match status" value="3"/>
</dbReference>
<dbReference type="Pfam" id="PF02368">
    <property type="entry name" value="Big_2"/>
    <property type="match status" value="3"/>
</dbReference>
<feature type="signal peptide" evidence="2">
    <location>
        <begin position="1"/>
        <end position="38"/>
    </location>
</feature>
<dbReference type="PANTHER" id="PTHR23019:SF0">
    <property type="entry name" value="NUCLEAR PORE MEMBRANE GLYCOPROTEIN 210"/>
    <property type="match status" value="1"/>
</dbReference>
<dbReference type="InterPro" id="IPR013320">
    <property type="entry name" value="ConA-like_dom_sf"/>
</dbReference>
<dbReference type="SUPFAM" id="SSF49373">
    <property type="entry name" value="Invasin/intimin cell-adhesion fragments"/>
    <property type="match status" value="3"/>
</dbReference>
<dbReference type="CDD" id="cd15482">
    <property type="entry name" value="Sialidase_non-viral"/>
    <property type="match status" value="1"/>
</dbReference>
<dbReference type="InterPro" id="IPR036278">
    <property type="entry name" value="Sialidase_sf"/>
</dbReference>
<dbReference type="Gene3D" id="2.60.40.1080">
    <property type="match status" value="3"/>
</dbReference>
<dbReference type="NCBIfam" id="TIGR01167">
    <property type="entry name" value="LPXTG_anchor"/>
    <property type="match status" value="1"/>
</dbReference>
<name>A0A1I0C0V9_9FIRM</name>
<dbReference type="Proteomes" id="UP000198558">
    <property type="component" value="Unassembled WGS sequence"/>
</dbReference>
<dbReference type="InterPro" id="IPR003343">
    <property type="entry name" value="Big_2"/>
</dbReference>
<dbReference type="EMBL" id="FOIN01000002">
    <property type="protein sequence ID" value="SET12723.1"/>
    <property type="molecule type" value="Genomic_DNA"/>
</dbReference>
<dbReference type="Pfam" id="PF13385">
    <property type="entry name" value="Laminin_G_3"/>
    <property type="match status" value="1"/>
</dbReference>
<keyword evidence="1" id="KW-1133">Transmembrane helix</keyword>
<dbReference type="InterPro" id="IPR025150">
    <property type="entry name" value="GH123_cat"/>
</dbReference>
<dbReference type="Gene3D" id="1.20.1270.90">
    <property type="entry name" value="AF1782-like"/>
    <property type="match status" value="2"/>
</dbReference>
<dbReference type="SUPFAM" id="SSF49899">
    <property type="entry name" value="Concanavalin A-like lectins/glucanases"/>
    <property type="match status" value="1"/>
</dbReference>
<dbReference type="Gene3D" id="1.20.1270.70">
    <property type="entry name" value="Designed single chain three-helix bundle"/>
    <property type="match status" value="2"/>
</dbReference>
<keyword evidence="1" id="KW-0472">Membrane</keyword>
<sequence>MINGFGKGIRMKNNFFKLMLCLMMVMSIVAPVSSKVSANEEFLIIDDSVTSDTEDNYFTYSAGVDVDGATGWSNSDANYGTGELNTQHWVWTTDNTEASKHSYCFTFIGTGVELIGITPTGSDKNTFQLDDEAAQTLAIETTGKKESVLYSRKDLVYGEHTVTVTLPNDGNQKGLQISYAKVFGSRLGEVERLVIPHTKTTGTTNKFTFSDTGWSSGGNSEHIWSDTPSVNNPEAIWYQVDFIGHKIDVYAGKNRPMGMVKYYIDDVEMGEYSLYNSSNINSTFITSFDGLDEGPHTFKAVATGKRDTNSTNSLIDCAKVIVYHAPYTVEDITLESSSYTLMEGAKQQINYTVSPDYAVVNEVEYTSSDDGVASVSNEGIILAEGKGTAVITVYLPKFNITKTVTVTVTEAVANMGGSIVDTDTQYTQDRYNEVKEMGTISKELTVWKNDKAISEIALISKDCKLKNVTIISGDLVDGDNVIDKENVKTTFIKSTKAYNGSYLGYGDPNREIPADNGTNRSESSDILYQTNPINIEFNKVQPVWVEITIPSDAKAGSYQTTITVTADGLDAPLEFTYVINVQDEILNDVSTYKNTFDIELWQYPYSSAEYYNVEPFSEEHLNIMRSGMEIYKNIGGHAITTTISEEAWAGQTYSANDVHYPSMIKWTKEANGSFTYDFTDFDKWVQFNKDLGIGDKIVLYSIAPWHNSFTYWENDQLVYERYTVGSARYNQVWTDFLRKLIDHLMEKGWFDESYIGIDERGFSSVAFDLIDSVRNIHDQPLKTAGAMDGFVNKHDLALRVTDLNVGDTAADAHPVEFSQLVKDREALGYRTTLYSCTEHQPGNFSLSAPVESYWSIINAGLETAGFLRWAYDAWVVDPLNDATHNAFEPGDCFLIYPDLKDAENPVSKSSVRLEKMAQGIRDVNKIKQMVAAIPGLQDDVDAMYAKLTLTANTSRQYLSKANVTKLAQEMSIFKNDLDALTEKYLILKESGTDEVESVDILENDLQLALGNSKQLHATVNPSNVLNTKIDWSSSNPNIVSVSNSGLISANGMGSAIITAVSNQDPTKKDIITVTVTAPQIEEIARVAYYSFDDNDATDNWGSRNGTVNGADFAKGKSGNALYIEEENKNVTFNSGSGVGENDSWSISYWVKSTAPITDRISVLMDSNKDYSFDLKLASDRSAGYHVGKNSGDVLTFTYDFNQNEWYNITWTQSKSDGLSMYVNGTLVNTNAWTKTNKTLLPLDIIGGTGFTGYIDEIKVYNRVLNTSEINANMLLNGLNLTETSKTMFINDTYQIETNLISDNDDKSITYTSNDPQIASVDEQGVVTALKRGTVKIIVENKAGGYREEVLITVKKNISITSKIPMYQLSENNLSDIEKAPNTDRQYLGQPDMVRTKTGRLITAYPKGHGKGPLIMRISDDNGETWTEKTDTPSSWIGSQETPTMYILNLADGTERILLITACPGWGTDNDGNQYGWNTSYSDDNGETWNEYNHWYSRRSYDNANNDVIVAMASLVQLKDEDGNYIQKWMGVYHSYNYVNFKTYLTFDENGDEQWTDPVPYLNEYRSIESTYQMCEIGMFRSPDGKRIVGLARSQSHNNPATLIYSDDEGETWSEPMDLPGSLAGERHKASYDPISGRLVITFREIKYDLNGNNQFDGYNDWTCGDWIAWVGTYEDLMEQNDGEYHILLAEDWANNAKSGDTGYAGVVVLEDGTFIMNSYGHWDKDFSLSWPNGVTTDLCYIKQAKFKLGEIENASNLVNRDALNEFIIKVENTDSSLYTKESFAKFKAALDKAISINSDSISQQVQVDDALETLVVAYNNLQSVDKTTNKTALAIAIEMAESASLENVVPAVVEEFNAALENAQTIYANASATQAEVDNAFDRLASVMHMLEFFKGDKTALQKIVDQIANLTASEYIESTWNAMLPVLEKAEGVLGNENAMQEEVDEVYTELVKAFVNLRLKPNKDLLQDLINKANGINRENYTSTSLKAVDDVMVKANEVLNNPEATKEEVEVAVAALTKALFGLEAKLGSTVDTSTLVKPGGVKTGDTTNMMYSLLGLAIASLGVYGSKKRKRIN</sequence>
<organism evidence="4 5">
    <name type="scientific">Thomasclavelia cocleata</name>
    <dbReference type="NCBI Taxonomy" id="69824"/>
    <lineage>
        <taxon>Bacteria</taxon>
        <taxon>Bacillati</taxon>
        <taxon>Bacillota</taxon>
        <taxon>Erysipelotrichia</taxon>
        <taxon>Erysipelotrichales</taxon>
        <taxon>Coprobacillaceae</taxon>
        <taxon>Thomasclavelia</taxon>
    </lineage>
</organism>
<dbReference type="Gene3D" id="2.60.120.200">
    <property type="match status" value="1"/>
</dbReference>
<evidence type="ECO:0000313" key="4">
    <source>
        <dbReference type="EMBL" id="SET12723.1"/>
    </source>
</evidence>
<feature type="chain" id="PRO_5011452238" evidence="2">
    <location>
        <begin position="39"/>
        <end position="2077"/>
    </location>
</feature>
<dbReference type="InterPro" id="IPR008964">
    <property type="entry name" value="Invasin/intimin_cell_adhesion"/>
</dbReference>
<accession>A0A1I0C0V9</accession>
<keyword evidence="2" id="KW-0732">Signal</keyword>
<keyword evidence="5" id="KW-1185">Reference proteome</keyword>
<proteinExistence type="predicted"/>
<evidence type="ECO:0000259" key="3">
    <source>
        <dbReference type="SMART" id="SM00635"/>
    </source>
</evidence>
<feature type="domain" description="BIG2" evidence="3">
    <location>
        <begin position="994"/>
        <end position="1071"/>
    </location>
</feature>
<evidence type="ECO:0000256" key="1">
    <source>
        <dbReference type="SAM" id="Phobius"/>
    </source>
</evidence>
<evidence type="ECO:0000313" key="5">
    <source>
        <dbReference type="Proteomes" id="UP000198558"/>
    </source>
</evidence>
<dbReference type="InterPro" id="IPR053850">
    <property type="entry name" value="Glyco_hydro_123_N_2"/>
</dbReference>
<dbReference type="PANTHER" id="PTHR23019">
    <property type="entry name" value="NUCLEAR PORE MEMBRANE GLYCOPROTEIN GP210-RELATED"/>
    <property type="match status" value="1"/>
</dbReference>
<protein>
    <submittedName>
        <fullName evidence="4">LPXTG-motif cell wall anchor domain-containing protein</fullName>
    </submittedName>
</protein>
<keyword evidence="1" id="KW-0812">Transmembrane</keyword>
<dbReference type="Gene3D" id="2.60.120.260">
    <property type="entry name" value="Galactose-binding domain-like"/>
    <property type="match status" value="2"/>
</dbReference>
<reference evidence="5" key="1">
    <citation type="submission" date="2016-10" db="EMBL/GenBank/DDBJ databases">
        <authorList>
            <person name="Varghese N."/>
            <person name="Submissions S."/>
        </authorList>
    </citation>
    <scope>NUCLEOTIDE SEQUENCE [LARGE SCALE GENOMIC DNA]</scope>
    <source>
        <strain evidence="5">DSM 1551</strain>
    </source>
</reference>
<dbReference type="InterPro" id="IPR045197">
    <property type="entry name" value="NUP210-like"/>
</dbReference>
<dbReference type="SUPFAM" id="SSF50939">
    <property type="entry name" value="Sialidases"/>
    <property type="match status" value="1"/>
</dbReference>
<feature type="transmembrane region" description="Helical" evidence="1">
    <location>
        <begin position="2053"/>
        <end position="2070"/>
    </location>
</feature>
<evidence type="ECO:0000256" key="2">
    <source>
        <dbReference type="SAM" id="SignalP"/>
    </source>
</evidence>